<dbReference type="AlphaFoldDB" id="A0A0B5ATC1"/>
<dbReference type="PANTHER" id="PTHR35007">
    <property type="entry name" value="INTEGRAL MEMBRANE PROTEIN-RELATED"/>
    <property type="match status" value="1"/>
</dbReference>
<proteinExistence type="predicted"/>
<reference evidence="2 3" key="1">
    <citation type="submission" date="2014-08" db="EMBL/GenBank/DDBJ databases">
        <title>Complete genome of a marine bacteria Jeotgalibacillus malaysiensis.</title>
        <authorList>
            <person name="Yaakop A.S."/>
            <person name="Chan K.-G."/>
            <person name="Goh K.M."/>
        </authorList>
    </citation>
    <scope>NUCLEOTIDE SEQUENCE [LARGE SCALE GENOMIC DNA]</scope>
    <source>
        <strain evidence="2 3">D5</strain>
        <plasmid evidence="3">Plasmid</plasmid>
    </source>
</reference>
<evidence type="ECO:0000313" key="3">
    <source>
        <dbReference type="Proteomes" id="UP000031449"/>
    </source>
</evidence>
<dbReference type="PANTHER" id="PTHR35007:SF2">
    <property type="entry name" value="PILUS ASSEMBLE PROTEIN"/>
    <property type="match status" value="1"/>
</dbReference>
<evidence type="ECO:0000256" key="1">
    <source>
        <dbReference type="SAM" id="Phobius"/>
    </source>
</evidence>
<sequence>MMIWFVGLFVLIMLGLIVMTVMSKDEEKDENILEMRKRQSQTSLRELALKKKLEALLEERVEVSKKYKIETKMLQAGFNATYGEYRIVTIMLAILLPLFSLFFMKSIYQLPVLGVVGFFIPGQVIDFFRNRRQIVIEKQVGSFIKLVVERYSSHGDFAKALKDTTDDFKGHEPMYTELRKLRSELDYGRPVNEGMRDLHRRIGNPYLLLLTEFYEISASLGTKDSRNELMKEVHKQYREGEKLKSTLRKEIAGPKREAFIMLGAIPAMIGYQFIFSPEYVDFMLNTQMGQIGLSGVAIVMLGCFWFINKKIGAPLD</sequence>
<dbReference type="OrthoDB" id="2988964at2"/>
<protein>
    <submittedName>
        <fullName evidence="2">Uncharacterized protein</fullName>
    </submittedName>
</protein>
<feature type="transmembrane region" description="Helical" evidence="1">
    <location>
        <begin position="85"/>
        <end position="104"/>
    </location>
</feature>
<keyword evidence="1" id="KW-1133">Transmembrane helix</keyword>
<feature type="transmembrane region" description="Helical" evidence="1">
    <location>
        <begin position="6"/>
        <end position="23"/>
    </location>
</feature>
<keyword evidence="1" id="KW-0472">Membrane</keyword>
<keyword evidence="1" id="KW-0812">Transmembrane</keyword>
<feature type="transmembrane region" description="Helical" evidence="1">
    <location>
        <begin position="287"/>
        <end position="307"/>
    </location>
</feature>
<geneLocation type="plasmid" evidence="3"/>
<keyword evidence="2" id="KW-0614">Plasmid</keyword>
<accession>A0A0B5ATC1</accession>
<evidence type="ECO:0000313" key="2">
    <source>
        <dbReference type="EMBL" id="AJD93465.1"/>
    </source>
</evidence>
<dbReference type="KEGG" id="jeo:JMA_41480"/>
<feature type="transmembrane region" description="Helical" evidence="1">
    <location>
        <begin position="110"/>
        <end position="128"/>
    </location>
</feature>
<keyword evidence="3" id="KW-1185">Reference proteome</keyword>
<dbReference type="Proteomes" id="UP000031449">
    <property type="component" value="Plasmid unnamed"/>
</dbReference>
<dbReference type="BioCyc" id="JESP1508404:G14D9-13432-MONOMER"/>
<dbReference type="EMBL" id="CP009417">
    <property type="protein sequence ID" value="AJD93465.1"/>
    <property type="molecule type" value="Genomic_DNA"/>
</dbReference>
<name>A0A0B5ATC1_9BACL</name>
<organism evidence="2 3">
    <name type="scientific">Jeotgalibacillus malaysiensis</name>
    <dbReference type="NCBI Taxonomy" id="1508404"/>
    <lineage>
        <taxon>Bacteria</taxon>
        <taxon>Bacillati</taxon>
        <taxon>Bacillota</taxon>
        <taxon>Bacilli</taxon>
        <taxon>Bacillales</taxon>
        <taxon>Caryophanaceae</taxon>
        <taxon>Jeotgalibacillus</taxon>
    </lineage>
</organism>
<dbReference type="HOGENOM" id="CLU_884709_0_0_9"/>
<gene>
    <name evidence="2" type="ORF">JMA_41480</name>
</gene>
<feature type="transmembrane region" description="Helical" evidence="1">
    <location>
        <begin position="258"/>
        <end position="275"/>
    </location>
</feature>